<accession>A0A1W1ZWX2</accession>
<comment type="subcellular location">
    <subcellularLocation>
        <location evidence="1">Cell outer membrane</location>
    </subcellularLocation>
</comment>
<dbReference type="STRING" id="151894.SAMN04488524_1029"/>
<keyword evidence="3" id="KW-0732">Signal</keyword>
<keyword evidence="4" id="KW-0472">Membrane</keyword>
<evidence type="ECO:0000256" key="1">
    <source>
        <dbReference type="ARBA" id="ARBA00004442"/>
    </source>
</evidence>
<keyword evidence="9" id="KW-1185">Reference proteome</keyword>
<organism evidence="8 9">
    <name type="scientific">Pedobacter africanus</name>
    <dbReference type="NCBI Taxonomy" id="151894"/>
    <lineage>
        <taxon>Bacteria</taxon>
        <taxon>Pseudomonadati</taxon>
        <taxon>Bacteroidota</taxon>
        <taxon>Sphingobacteriia</taxon>
        <taxon>Sphingobacteriales</taxon>
        <taxon>Sphingobacteriaceae</taxon>
        <taxon>Pedobacter</taxon>
    </lineage>
</organism>
<dbReference type="InterPro" id="IPR012944">
    <property type="entry name" value="SusD_RagB_dom"/>
</dbReference>
<dbReference type="OrthoDB" id="697229at2"/>
<evidence type="ECO:0000256" key="5">
    <source>
        <dbReference type="ARBA" id="ARBA00023237"/>
    </source>
</evidence>
<dbReference type="Pfam" id="PF07980">
    <property type="entry name" value="SusD_RagB"/>
    <property type="match status" value="1"/>
</dbReference>
<dbReference type="Pfam" id="PF14322">
    <property type="entry name" value="SusD-like_3"/>
    <property type="match status" value="1"/>
</dbReference>
<evidence type="ECO:0000259" key="7">
    <source>
        <dbReference type="Pfam" id="PF14322"/>
    </source>
</evidence>
<protein>
    <submittedName>
        <fullName evidence="8">SusD family protein</fullName>
    </submittedName>
</protein>
<reference evidence="9" key="1">
    <citation type="submission" date="2017-04" db="EMBL/GenBank/DDBJ databases">
        <authorList>
            <person name="Varghese N."/>
            <person name="Submissions S."/>
        </authorList>
    </citation>
    <scope>NUCLEOTIDE SEQUENCE [LARGE SCALE GENOMIC DNA]</scope>
    <source>
        <strain evidence="9">DSM 12126</strain>
    </source>
</reference>
<dbReference type="AlphaFoldDB" id="A0A1W1ZWX2"/>
<feature type="domain" description="RagB/SusD" evidence="6">
    <location>
        <begin position="366"/>
        <end position="469"/>
    </location>
</feature>
<dbReference type="InterPro" id="IPR033985">
    <property type="entry name" value="SusD-like_N"/>
</dbReference>
<proteinExistence type="inferred from homology"/>
<evidence type="ECO:0000313" key="8">
    <source>
        <dbReference type="EMBL" id="SMC52742.1"/>
    </source>
</evidence>
<dbReference type="RefSeq" id="WP_084237308.1">
    <property type="nucleotide sequence ID" value="NZ_FWXT01000001.1"/>
</dbReference>
<evidence type="ECO:0000313" key="9">
    <source>
        <dbReference type="Proteomes" id="UP000192756"/>
    </source>
</evidence>
<evidence type="ECO:0000256" key="4">
    <source>
        <dbReference type="ARBA" id="ARBA00023136"/>
    </source>
</evidence>
<evidence type="ECO:0000256" key="3">
    <source>
        <dbReference type="ARBA" id="ARBA00022729"/>
    </source>
</evidence>
<feature type="domain" description="SusD-like N-terminal" evidence="7">
    <location>
        <begin position="64"/>
        <end position="231"/>
    </location>
</feature>
<keyword evidence="5" id="KW-0998">Cell outer membrane</keyword>
<name>A0A1W1ZWX2_9SPHI</name>
<dbReference type="EMBL" id="FWXT01000001">
    <property type="protein sequence ID" value="SMC52742.1"/>
    <property type="molecule type" value="Genomic_DNA"/>
</dbReference>
<gene>
    <name evidence="8" type="ORF">SAMN04488524_1029</name>
</gene>
<dbReference type="GO" id="GO:0009279">
    <property type="term" value="C:cell outer membrane"/>
    <property type="evidence" value="ECO:0007669"/>
    <property type="project" value="UniProtKB-SubCell"/>
</dbReference>
<evidence type="ECO:0000256" key="2">
    <source>
        <dbReference type="ARBA" id="ARBA00006275"/>
    </source>
</evidence>
<comment type="similarity">
    <text evidence="2">Belongs to the SusD family.</text>
</comment>
<dbReference type="InterPro" id="IPR011990">
    <property type="entry name" value="TPR-like_helical_dom_sf"/>
</dbReference>
<dbReference type="SUPFAM" id="SSF48452">
    <property type="entry name" value="TPR-like"/>
    <property type="match status" value="1"/>
</dbReference>
<sequence length="492" mass="55826">MTTFKKYMLGSAFALVLLFQFSCKKEFLEIVPKGQKVLKTTNDYEQVLNISNIQTFLPANIYMGDEMAAMEPFFNELPTRMQRLFKYADRIYDAGATPDEFSSASSNEAIYIRRLYVFNKVINNVMDSEGGTEAQKMAVRSEARVLRAICNFMFLSDYSKPYNAVTAATDLGIPDITKSDVNQTNFVRLSQKENYDLMIKDITESIPNLGVLTHRRKISKLTAYVFLARIYFAMNNYTEAKTNLDLAFLEIQKANIPLGLYDYNVVLNPAGGAQSWLPHTGFGYSANKPQVINDTETIFNIDAIKITFSAPDTYVLSEETVNLFDSSDRRLYKSDVYDFNETAIYPRGMRRPLFTFTDDVGPTLPDLYLMRAEARARTNDLAGAVQDVQALRVKRTSAAAAPVPAGIAGNQQALVRFILDERIRELFFSGSRWLDMRRLSQDPIYRDHVKYTHKTFNENGTLAQSYILKPERFALKFGEVVLGTSQGLQENP</sequence>
<dbReference type="Gene3D" id="1.25.40.390">
    <property type="match status" value="1"/>
</dbReference>
<dbReference type="Proteomes" id="UP000192756">
    <property type="component" value="Unassembled WGS sequence"/>
</dbReference>
<evidence type="ECO:0000259" key="6">
    <source>
        <dbReference type="Pfam" id="PF07980"/>
    </source>
</evidence>